<comment type="subcellular location">
    <subcellularLocation>
        <location evidence="3">Cytoplasm</location>
    </subcellularLocation>
</comment>
<dbReference type="CDD" id="cd04453">
    <property type="entry name" value="S1_RNase_E"/>
    <property type="match status" value="1"/>
</dbReference>
<feature type="compositionally biased region" description="Basic and acidic residues" evidence="16">
    <location>
        <begin position="1"/>
        <end position="10"/>
    </location>
</feature>
<dbReference type="GO" id="GO:0008033">
    <property type="term" value="P:tRNA processing"/>
    <property type="evidence" value="ECO:0007669"/>
    <property type="project" value="UniProtKB-KW"/>
</dbReference>
<feature type="region of interest" description="Disordered" evidence="16">
    <location>
        <begin position="833"/>
        <end position="1037"/>
    </location>
</feature>
<keyword evidence="6" id="KW-0507">mRNA processing</keyword>
<evidence type="ECO:0000256" key="6">
    <source>
        <dbReference type="ARBA" id="ARBA00022664"/>
    </source>
</evidence>
<feature type="compositionally biased region" description="Acidic residues" evidence="16">
    <location>
        <begin position="263"/>
        <end position="272"/>
    </location>
</feature>
<organism evidence="18 19">
    <name type="scientific">Nocardioides zhouii</name>
    <dbReference type="NCBI Taxonomy" id="1168729"/>
    <lineage>
        <taxon>Bacteria</taxon>
        <taxon>Bacillati</taxon>
        <taxon>Actinomycetota</taxon>
        <taxon>Actinomycetes</taxon>
        <taxon>Propionibacteriales</taxon>
        <taxon>Nocardioidaceae</taxon>
        <taxon>Nocardioides</taxon>
    </lineage>
</organism>
<feature type="compositionally biased region" description="Low complexity" evidence="16">
    <location>
        <begin position="160"/>
        <end position="179"/>
    </location>
</feature>
<dbReference type="InterPro" id="IPR019307">
    <property type="entry name" value="RNA-bd_AU-1/RNase_E/G"/>
</dbReference>
<evidence type="ECO:0000256" key="15">
    <source>
        <dbReference type="ARBA" id="ARBA00072999"/>
    </source>
</evidence>
<sequence>MLDDQPERTEAGTGSAPDAGSDAGTASAPPVVTRRTRKSPAKKAAPAPDATPDAVADAVAPEAPSKKAAARKAPAKKAAAKRAPAKKATEATEAAEPSAESAPAEDAPAAKTTTRRRSAAKAPARKTAAKRAPAADSAAETDTDTDAAPEAGGHAVLFQAPVATTTRRTRRTAAPAPVEEVADEEATEAEDEVAETEVTEDEAAAERPTRSRAKKAAGSRSRTRKAAAPSDDEAAEISAETPAETTEDDADEDTSTQTRDGQGDDESGDDEGGTAARRRRRRGGRRRRKGSDGSGDASGEGDGDEQGSDADSSDDASAESGSAGDDSGSSDGSADSDSDSGEGTSRRRRRRRRSGDDGGSDDDAPNTVTRVRKTRSAEDQITAVAGSTRLEAKKQRRREGREAGRRRAPIVSEAEFLARRESVERVMVIRQRKDLTQIAVLEDKVLVEHYVARESQTSLIGNVYLGRVQNVLPSMEAAFIDIGKGRNAVLYAGEVNWAALGHKEGQARKVESVLSSGQMILVQVTKDPIGQKGARLTSQVSLAGRFLVYVPDGTTSGISRKLPDTERNRLKTLLKEIVPDTAGVIVRTAAEGASEEELTRDVERLKSRWEDIEKKAGNKGSGPQLLYGEPDLTLKVVRDLFTEDFAKLVIEGEDAWNTVRDYVESVAPDLTERVQRFERRETGGDVFSTYRIDEQIHKGLDRKVWLPSGGSLVIDRTEAMTVVDVNTGKFTGSGGNLEETVTKNNLEAAEEIVRQLRLRDIGGIIVVDFIDMVLESNRDLVVRRLVECLGRDRTRHQVAEVTSLGLVQMTRKRIGTGLLESFSENCEHCQGRGVVIQDQPVDPDATPDEGESRRTGRRRGKRGASDDNGTSNGTSNGNGGHAPSPKDVAAMARHERAAEAEAEVDLDAGSDDPVTEAHPHVPADAPTDAPAEVVVEPEPIVEPEPVIEPVVEPEAAPAEDEKPRVVTRTRRRSASRPAGPPALPATSTTGAAGTVPETGVVEPGTVGVEPGEPGDVASSEAPTVEHVPIKKKGSRKR</sequence>
<accession>A0A4Q2T4T7</accession>
<keyword evidence="5" id="KW-0963">Cytoplasm</keyword>
<feature type="compositionally biased region" description="Low complexity" evidence="16">
    <location>
        <begin position="91"/>
        <end position="112"/>
    </location>
</feature>
<gene>
    <name evidence="18" type="ORF">EUA94_07200</name>
</gene>
<dbReference type="GO" id="GO:0006397">
    <property type="term" value="P:mRNA processing"/>
    <property type="evidence" value="ECO:0007669"/>
    <property type="project" value="UniProtKB-KW"/>
</dbReference>
<dbReference type="SMART" id="SM00316">
    <property type="entry name" value="S1"/>
    <property type="match status" value="1"/>
</dbReference>
<dbReference type="EMBL" id="SDWV01000005">
    <property type="protein sequence ID" value="RYC13003.1"/>
    <property type="molecule type" value="Genomic_DNA"/>
</dbReference>
<comment type="caution">
    <text evidence="18">The sequence shown here is derived from an EMBL/GenBank/DDBJ whole genome shotgun (WGS) entry which is preliminary data.</text>
</comment>
<dbReference type="EC" id="3.1.26.12" evidence="14"/>
<dbReference type="Proteomes" id="UP000291101">
    <property type="component" value="Unassembled WGS sequence"/>
</dbReference>
<feature type="compositionally biased region" description="Basic residues" evidence="16">
    <location>
        <begin position="113"/>
        <end position="129"/>
    </location>
</feature>
<feature type="compositionally biased region" description="Basic residues" evidence="16">
    <location>
        <begin position="210"/>
        <end position="225"/>
    </location>
</feature>
<dbReference type="InterPro" id="IPR004659">
    <property type="entry name" value="RNase_E/G"/>
</dbReference>
<comment type="cofactor">
    <cofactor evidence="1">
        <name>Mg(2+)</name>
        <dbReference type="ChEBI" id="CHEBI:18420"/>
    </cofactor>
</comment>
<dbReference type="GO" id="GO:0006364">
    <property type="term" value="P:rRNA processing"/>
    <property type="evidence" value="ECO:0007669"/>
    <property type="project" value="TreeGrafter"/>
</dbReference>
<keyword evidence="9" id="KW-0378">Hydrolase</keyword>
<comment type="similarity">
    <text evidence="4">Belongs to the RNase E/G family.</text>
</comment>
<evidence type="ECO:0000256" key="3">
    <source>
        <dbReference type="ARBA" id="ARBA00004496"/>
    </source>
</evidence>
<feature type="compositionally biased region" description="Low complexity" evidence="16">
    <location>
        <begin position="922"/>
        <end position="956"/>
    </location>
</feature>
<evidence type="ECO:0000256" key="1">
    <source>
        <dbReference type="ARBA" id="ARBA00001946"/>
    </source>
</evidence>
<feature type="compositionally biased region" description="Acidic residues" evidence="16">
    <location>
        <begin position="245"/>
        <end position="254"/>
    </location>
</feature>
<evidence type="ECO:0000256" key="16">
    <source>
        <dbReference type="SAM" id="MobiDB-lite"/>
    </source>
</evidence>
<evidence type="ECO:0000256" key="14">
    <source>
        <dbReference type="ARBA" id="ARBA00066879"/>
    </source>
</evidence>
<dbReference type="NCBIfam" id="TIGR00757">
    <property type="entry name" value="RNaseEG"/>
    <property type="match status" value="1"/>
</dbReference>
<keyword evidence="12" id="KW-0694">RNA-binding</keyword>
<evidence type="ECO:0000313" key="18">
    <source>
        <dbReference type="EMBL" id="RYC13003.1"/>
    </source>
</evidence>
<comment type="catalytic activity">
    <reaction evidence="13">
        <text>Endonucleolytic cleavage of single-stranded RNA in A- and U-rich regions.</text>
        <dbReference type="EC" id="3.1.26.12"/>
    </reaction>
</comment>
<evidence type="ECO:0000256" key="8">
    <source>
        <dbReference type="ARBA" id="ARBA00022723"/>
    </source>
</evidence>
<keyword evidence="10" id="KW-0862">Zinc</keyword>
<feature type="compositionally biased region" description="Acidic residues" evidence="16">
    <location>
        <begin position="299"/>
        <end position="317"/>
    </location>
</feature>
<name>A0A4Q2T4T7_9ACTN</name>
<dbReference type="GO" id="GO:0008995">
    <property type="term" value="F:ribonuclease E activity"/>
    <property type="evidence" value="ECO:0007669"/>
    <property type="project" value="UniProtKB-EC"/>
</dbReference>
<dbReference type="SUPFAM" id="SSF50249">
    <property type="entry name" value="Nucleic acid-binding proteins"/>
    <property type="match status" value="1"/>
</dbReference>
<evidence type="ECO:0000256" key="7">
    <source>
        <dbReference type="ARBA" id="ARBA00022694"/>
    </source>
</evidence>
<feature type="compositionally biased region" description="Low complexity" evidence="16">
    <location>
        <begin position="993"/>
        <end position="1014"/>
    </location>
</feature>
<dbReference type="Pfam" id="PF10150">
    <property type="entry name" value="RNase_E_G"/>
    <property type="match status" value="1"/>
</dbReference>
<evidence type="ECO:0000313" key="19">
    <source>
        <dbReference type="Proteomes" id="UP000291101"/>
    </source>
</evidence>
<dbReference type="FunFam" id="2.40.50.140:FF:000066">
    <property type="entry name" value="Ribonuclease E"/>
    <property type="match status" value="1"/>
</dbReference>
<dbReference type="OrthoDB" id="9804278at2"/>
<dbReference type="GO" id="GO:0005737">
    <property type="term" value="C:cytoplasm"/>
    <property type="evidence" value="ECO:0007669"/>
    <property type="project" value="UniProtKB-SubCell"/>
</dbReference>
<proteinExistence type="inferred from homology"/>
<reference evidence="18 19" key="1">
    <citation type="submission" date="2019-01" db="EMBL/GenBank/DDBJ databases">
        <title>Novel species of Nocardioides.</title>
        <authorList>
            <person name="Liu Q."/>
            <person name="X Y.-H."/>
        </authorList>
    </citation>
    <scope>NUCLEOTIDE SEQUENCE [LARGE SCALE GENOMIC DNA]</scope>
    <source>
        <strain evidence="18 19">HLT2-9</strain>
    </source>
</reference>
<feature type="compositionally biased region" description="Acidic residues" evidence="16">
    <location>
        <begin position="180"/>
        <end position="203"/>
    </location>
</feature>
<protein>
    <recommendedName>
        <fullName evidence="15">Ribonuclease E</fullName>
        <ecNumber evidence="14">3.1.26.12</ecNumber>
    </recommendedName>
</protein>
<feature type="compositionally biased region" description="Basic residues" evidence="16">
    <location>
        <begin position="965"/>
        <end position="974"/>
    </location>
</feature>
<keyword evidence="8" id="KW-0479">Metal-binding</keyword>
<feature type="domain" description="S1 motif" evidence="17">
    <location>
        <begin position="461"/>
        <end position="545"/>
    </location>
</feature>
<feature type="compositionally biased region" description="Basic residues" evidence="16">
    <location>
        <begin position="276"/>
        <end position="289"/>
    </location>
</feature>
<comment type="cofactor">
    <cofactor evidence="2">
        <name>Zn(2+)</name>
        <dbReference type="ChEBI" id="CHEBI:29105"/>
    </cofactor>
</comment>
<feature type="region of interest" description="Disordered" evidence="16">
    <location>
        <begin position="1"/>
        <end position="407"/>
    </location>
</feature>
<keyword evidence="11" id="KW-0460">Magnesium</keyword>
<dbReference type="GO" id="GO:0003723">
    <property type="term" value="F:RNA binding"/>
    <property type="evidence" value="ECO:0007669"/>
    <property type="project" value="UniProtKB-KW"/>
</dbReference>
<feature type="compositionally biased region" description="Low complexity" evidence="16">
    <location>
        <begin position="318"/>
        <end position="333"/>
    </location>
</feature>
<evidence type="ECO:0000259" key="17">
    <source>
        <dbReference type="PROSITE" id="PS50126"/>
    </source>
</evidence>
<keyword evidence="7" id="KW-0819">tRNA processing</keyword>
<evidence type="ECO:0000256" key="2">
    <source>
        <dbReference type="ARBA" id="ARBA00001947"/>
    </source>
</evidence>
<evidence type="ECO:0000256" key="13">
    <source>
        <dbReference type="ARBA" id="ARBA00050524"/>
    </source>
</evidence>
<dbReference type="AlphaFoldDB" id="A0A4Q2T4T7"/>
<feature type="compositionally biased region" description="Low complexity" evidence="16">
    <location>
        <begin position="42"/>
        <end position="67"/>
    </location>
</feature>
<evidence type="ECO:0000256" key="12">
    <source>
        <dbReference type="ARBA" id="ARBA00022884"/>
    </source>
</evidence>
<evidence type="ECO:0000256" key="4">
    <source>
        <dbReference type="ARBA" id="ARBA00005522"/>
    </source>
</evidence>
<dbReference type="PANTHER" id="PTHR30001">
    <property type="entry name" value="RIBONUCLEASE"/>
    <property type="match status" value="1"/>
</dbReference>
<feature type="compositionally biased region" description="Basic residues" evidence="16">
    <location>
        <begin position="68"/>
        <end position="85"/>
    </location>
</feature>
<evidence type="ECO:0000256" key="5">
    <source>
        <dbReference type="ARBA" id="ARBA00022490"/>
    </source>
</evidence>
<keyword evidence="19" id="KW-1185">Reference proteome</keyword>
<evidence type="ECO:0000256" key="9">
    <source>
        <dbReference type="ARBA" id="ARBA00022801"/>
    </source>
</evidence>
<dbReference type="InterPro" id="IPR003029">
    <property type="entry name" value="S1_domain"/>
</dbReference>
<dbReference type="InterPro" id="IPR012340">
    <property type="entry name" value="NA-bd_OB-fold"/>
</dbReference>
<dbReference type="GO" id="GO:0046872">
    <property type="term" value="F:metal ion binding"/>
    <property type="evidence" value="ECO:0007669"/>
    <property type="project" value="UniProtKB-KW"/>
</dbReference>
<feature type="compositionally biased region" description="Acidic residues" evidence="16">
    <location>
        <begin position="900"/>
        <end position="914"/>
    </location>
</feature>
<evidence type="ECO:0000256" key="11">
    <source>
        <dbReference type="ARBA" id="ARBA00022842"/>
    </source>
</evidence>
<dbReference type="RefSeq" id="WP_129426112.1">
    <property type="nucleotide sequence ID" value="NZ_SDWV01000005.1"/>
</dbReference>
<dbReference type="PROSITE" id="PS50126">
    <property type="entry name" value="S1"/>
    <property type="match status" value="1"/>
</dbReference>
<dbReference type="PANTHER" id="PTHR30001:SF0">
    <property type="entry name" value="RIBONUCLEASE G"/>
    <property type="match status" value="1"/>
</dbReference>
<dbReference type="Gene3D" id="2.40.50.140">
    <property type="entry name" value="Nucleic acid-binding proteins"/>
    <property type="match status" value="1"/>
</dbReference>
<evidence type="ECO:0000256" key="10">
    <source>
        <dbReference type="ARBA" id="ARBA00022833"/>
    </source>
</evidence>